<feature type="domain" description="Fork-head" evidence="8">
    <location>
        <begin position="191"/>
        <end position="285"/>
    </location>
</feature>
<feature type="DNA-binding region" description="Fork-head" evidence="6">
    <location>
        <begin position="191"/>
        <end position="285"/>
    </location>
</feature>
<keyword evidence="5 6" id="KW-0539">Nucleus</keyword>
<feature type="region of interest" description="Disordered" evidence="7">
    <location>
        <begin position="334"/>
        <end position="443"/>
    </location>
</feature>
<feature type="compositionally biased region" description="Acidic residues" evidence="7">
    <location>
        <begin position="355"/>
        <end position="365"/>
    </location>
</feature>
<feature type="region of interest" description="Disordered" evidence="7">
    <location>
        <begin position="687"/>
        <end position="712"/>
    </location>
</feature>
<evidence type="ECO:0000256" key="5">
    <source>
        <dbReference type="ARBA" id="ARBA00023242"/>
    </source>
</evidence>
<dbReference type="GO" id="GO:0001228">
    <property type="term" value="F:DNA-binding transcription activator activity, RNA polymerase II-specific"/>
    <property type="evidence" value="ECO:0007669"/>
    <property type="project" value="UniProtKB-ARBA"/>
</dbReference>
<dbReference type="GO" id="GO:0000978">
    <property type="term" value="F:RNA polymerase II cis-regulatory region sequence-specific DNA binding"/>
    <property type="evidence" value="ECO:0007669"/>
    <property type="project" value="TreeGrafter"/>
</dbReference>
<dbReference type="PROSITE" id="PS50039">
    <property type="entry name" value="FORK_HEAD_3"/>
    <property type="match status" value="1"/>
</dbReference>
<feature type="compositionally biased region" description="Low complexity" evidence="7">
    <location>
        <begin position="48"/>
        <end position="57"/>
    </location>
</feature>
<dbReference type="CDD" id="cd00059">
    <property type="entry name" value="FH_FOX"/>
    <property type="match status" value="1"/>
</dbReference>
<evidence type="ECO:0000313" key="9">
    <source>
        <dbReference type="EMBL" id="KAH9827323.1"/>
    </source>
</evidence>
<feature type="compositionally biased region" description="Polar residues" evidence="7">
    <location>
        <begin position="774"/>
        <end position="785"/>
    </location>
</feature>
<dbReference type="InterPro" id="IPR030456">
    <property type="entry name" value="TF_fork_head_CS_2"/>
</dbReference>
<evidence type="ECO:0000256" key="2">
    <source>
        <dbReference type="ARBA" id="ARBA00023015"/>
    </source>
</evidence>
<dbReference type="AlphaFoldDB" id="A0A9W7SS49"/>
<dbReference type="PROSITE" id="PS00658">
    <property type="entry name" value="FORK_HEAD_2"/>
    <property type="match status" value="1"/>
</dbReference>
<dbReference type="PANTHER" id="PTHR46078">
    <property type="entry name" value="FORKHEAD BOX PROTEIN J2 FAMILY MEMBER"/>
    <property type="match status" value="1"/>
</dbReference>
<evidence type="ECO:0000256" key="6">
    <source>
        <dbReference type="PROSITE-ProRule" id="PRU00089"/>
    </source>
</evidence>
<dbReference type="EMBL" id="RIBY02001890">
    <property type="protein sequence ID" value="KAH9827323.1"/>
    <property type="molecule type" value="Genomic_DNA"/>
</dbReference>
<dbReference type="PRINTS" id="PR00053">
    <property type="entry name" value="FORKHEAD"/>
</dbReference>
<dbReference type="Proteomes" id="UP001138500">
    <property type="component" value="Unassembled WGS sequence"/>
</dbReference>
<keyword evidence="4" id="KW-0804">Transcription</keyword>
<reference evidence="9 10" key="1">
    <citation type="journal article" date="2018" name="IMA Fungus">
        <title>IMA Genome-F 10: Nine draft genome sequences of Claviceps purpurea s.lat., including C. arundinis, C. humidiphila, and C. cf. spartinae, pseudomolecules for the pitch canker pathogen Fusarium circinatum, draft genome of Davidsoniella eucalypti, Grosmannia galeiformis, Quambalaria eucalypti, and Teratosphaeria destructans.</title>
        <authorList>
            <person name="Wingfield B.D."/>
            <person name="Liu M."/>
            <person name="Nguyen H.D."/>
            <person name="Lane F.A."/>
            <person name="Morgan S.W."/>
            <person name="De Vos L."/>
            <person name="Wilken P.M."/>
            <person name="Duong T.A."/>
            <person name="Aylward J."/>
            <person name="Coetzee M.P."/>
            <person name="Dadej K."/>
            <person name="De Beer Z.W."/>
            <person name="Findlay W."/>
            <person name="Havenga M."/>
            <person name="Kolarik M."/>
            <person name="Menzies J.G."/>
            <person name="Naidoo K."/>
            <person name="Pochopski O."/>
            <person name="Shoukouhi P."/>
            <person name="Santana Q.C."/>
            <person name="Seifert K.A."/>
            <person name="Soal N."/>
            <person name="Steenkamp E.T."/>
            <person name="Tatham C.T."/>
            <person name="van der Nest M.A."/>
            <person name="Wingfield M.J."/>
        </authorList>
    </citation>
    <scope>NUCLEOTIDE SEQUENCE [LARGE SCALE GENOMIC DNA]</scope>
    <source>
        <strain evidence="9">CMW44962</strain>
    </source>
</reference>
<evidence type="ECO:0000256" key="1">
    <source>
        <dbReference type="ARBA" id="ARBA00004123"/>
    </source>
</evidence>
<sequence length="804" mass="87298">MEVYGDASWPEHAIGNVEEQLLNALRPLSSASNKQNVRLKPNTSAQNSSSPSKTDSSPMRPMSSHNLADIKIPPPPPPNLRAGASPTKNSNFYPLYPDPDKVHFGHLATTQAQSLGKENLCDVSGFAPLPPMPYGQPDYGYKAPAKRTLTDAAPLKDRTNLNVKKQKLEKEEPFDLPDPKEMPGVSDDGAKPRESYAELIGMAILRAPNRRLTLAQIYKWIADNFSYYKSNEGGWQNSIRHNLSLNKNFIKQERPKDDPGKGNYWTIKPGEERPFLMGKRNPIRRLTNSDGSQYISGMPQDMGAGFGPPAPAISHFTLAPNPVKKVENKNIDSAKFPDAEDLTSDATIPASDPALQDDDEKDDADAAAMPPPPIQFRSSPPPSHVPHPAEALNSTELHADLGSSPPAMAHPSFERKATPPAIARLPPASRSGNRKQKFAGLNDSGYFSSIESSAVRGAVHQLTSDVDQSRQRRMKKGRAEAEIARLRSSSFDSPSKDAGYANAPTSHFSSSPPKERDPLTPAVIFKRPAKPLPSESPNTNLQDHRNRMRALLGSPAKTFSPMPEANSWSPAFNLVEDSNAGLTPYKSAFSTGKTPWKTYDNTPGQSDLFNAAFDVFIDAPEEDMTARGSPEKRLSGRPSLIRATTSTGILADITGSSKSNNVTLAPPSTESPFSFSPFLAKSGHLRSPAKLGSPLKQSHTLPTASTPSDFRDFSWLENDTENLKPQQQNVSADVGELFGVELPSDGSEEAIDLFQDFGKIGQQPAAMLPAADRSTGSPVKRSSNMGPPARPARPNLARSSTSRW</sequence>
<protein>
    <submittedName>
        <fullName evidence="9">FORKHEAD protein</fullName>
    </submittedName>
</protein>
<evidence type="ECO:0000313" key="10">
    <source>
        <dbReference type="Proteomes" id="UP001138500"/>
    </source>
</evidence>
<feature type="region of interest" description="Disordered" evidence="7">
    <location>
        <begin position="456"/>
        <end position="519"/>
    </location>
</feature>
<evidence type="ECO:0000259" key="8">
    <source>
        <dbReference type="PROSITE" id="PS50039"/>
    </source>
</evidence>
<keyword evidence="3 6" id="KW-0238">DNA-binding</keyword>
<dbReference type="InterPro" id="IPR036388">
    <property type="entry name" value="WH-like_DNA-bd_sf"/>
</dbReference>
<feature type="region of interest" description="Disordered" evidence="7">
    <location>
        <begin position="28"/>
        <end position="94"/>
    </location>
</feature>
<dbReference type="Pfam" id="PF00250">
    <property type="entry name" value="Forkhead"/>
    <property type="match status" value="1"/>
</dbReference>
<feature type="compositionally biased region" description="Polar residues" evidence="7">
    <location>
        <begin position="503"/>
        <end position="512"/>
    </location>
</feature>
<keyword evidence="2" id="KW-0805">Transcription regulation</keyword>
<comment type="caution">
    <text evidence="9">The sequence shown here is derived from an EMBL/GenBank/DDBJ whole genome shotgun (WGS) entry which is preliminary data.</text>
</comment>
<proteinExistence type="predicted"/>
<feature type="region of interest" description="Disordered" evidence="7">
    <location>
        <begin position="764"/>
        <end position="804"/>
    </location>
</feature>
<evidence type="ECO:0000256" key="3">
    <source>
        <dbReference type="ARBA" id="ARBA00023125"/>
    </source>
</evidence>
<feature type="compositionally biased region" description="Polar residues" evidence="7">
    <location>
        <begin position="29"/>
        <end position="47"/>
    </location>
</feature>
<evidence type="ECO:0000256" key="4">
    <source>
        <dbReference type="ARBA" id="ARBA00023163"/>
    </source>
</evidence>
<dbReference type="Gene3D" id="1.10.10.10">
    <property type="entry name" value="Winged helix-like DNA-binding domain superfamily/Winged helix DNA-binding domain"/>
    <property type="match status" value="1"/>
</dbReference>
<dbReference type="FunFam" id="1.10.10.10:FF:000260">
    <property type="entry name" value="Forkhead transcription factor (Sep1)"/>
    <property type="match status" value="1"/>
</dbReference>
<comment type="subcellular location">
    <subcellularLocation>
        <location evidence="1 6">Nucleus</location>
    </subcellularLocation>
</comment>
<dbReference type="InterPro" id="IPR045912">
    <property type="entry name" value="FOXJ2/3-like"/>
</dbReference>
<organism evidence="9 10">
    <name type="scientific">Teratosphaeria destructans</name>
    <dbReference type="NCBI Taxonomy" id="418781"/>
    <lineage>
        <taxon>Eukaryota</taxon>
        <taxon>Fungi</taxon>
        <taxon>Dikarya</taxon>
        <taxon>Ascomycota</taxon>
        <taxon>Pezizomycotina</taxon>
        <taxon>Dothideomycetes</taxon>
        <taxon>Dothideomycetidae</taxon>
        <taxon>Mycosphaerellales</taxon>
        <taxon>Teratosphaeriaceae</taxon>
        <taxon>Teratosphaeria</taxon>
    </lineage>
</organism>
<feature type="compositionally biased region" description="Basic and acidic residues" evidence="7">
    <location>
        <begin position="166"/>
        <end position="181"/>
    </location>
</feature>
<dbReference type="OrthoDB" id="5954824at2759"/>
<dbReference type="GO" id="GO:0005634">
    <property type="term" value="C:nucleus"/>
    <property type="evidence" value="ECO:0007669"/>
    <property type="project" value="UniProtKB-SubCell"/>
</dbReference>
<dbReference type="SUPFAM" id="SSF46785">
    <property type="entry name" value="Winged helix' DNA-binding domain"/>
    <property type="match status" value="1"/>
</dbReference>
<feature type="region of interest" description="Disordered" evidence="7">
    <location>
        <begin position="156"/>
        <end position="191"/>
    </location>
</feature>
<reference evidence="9 10" key="2">
    <citation type="journal article" date="2021" name="Curr. Genet.">
        <title>Genetic response to nitrogen starvation in the aggressive Eucalyptus foliar pathogen Teratosphaeria destructans.</title>
        <authorList>
            <person name="Havenga M."/>
            <person name="Wingfield B.D."/>
            <person name="Wingfield M.J."/>
            <person name="Dreyer L.L."/>
            <person name="Roets F."/>
            <person name="Aylward J."/>
        </authorList>
    </citation>
    <scope>NUCLEOTIDE SEQUENCE [LARGE SCALE GENOMIC DNA]</scope>
    <source>
        <strain evidence="9">CMW44962</strain>
    </source>
</reference>
<feature type="compositionally biased region" description="Polar residues" evidence="7">
    <location>
        <begin position="695"/>
        <end position="708"/>
    </location>
</feature>
<dbReference type="InterPro" id="IPR001766">
    <property type="entry name" value="Fork_head_dom"/>
</dbReference>
<dbReference type="InterPro" id="IPR036390">
    <property type="entry name" value="WH_DNA-bd_sf"/>
</dbReference>
<gene>
    <name evidence="9" type="ORF">Tdes44962_MAKER02949</name>
</gene>
<evidence type="ECO:0000256" key="7">
    <source>
        <dbReference type="SAM" id="MobiDB-lite"/>
    </source>
</evidence>
<keyword evidence="10" id="KW-1185">Reference proteome</keyword>
<dbReference type="SMART" id="SM00339">
    <property type="entry name" value="FH"/>
    <property type="match status" value="1"/>
</dbReference>
<name>A0A9W7SS49_9PEZI</name>
<feature type="compositionally biased region" description="Pro residues" evidence="7">
    <location>
        <begin position="369"/>
        <end position="385"/>
    </location>
</feature>
<dbReference type="PANTHER" id="PTHR46078:SF2">
    <property type="entry name" value="FORK-HEAD DOMAIN-CONTAINING PROTEIN"/>
    <property type="match status" value="1"/>
</dbReference>
<accession>A0A9W7SS49</accession>